<evidence type="ECO:0000256" key="1">
    <source>
        <dbReference type="SAM" id="MobiDB-lite"/>
    </source>
</evidence>
<reference evidence="3" key="1">
    <citation type="journal article" date="2019" name="Int. J. Syst. Evol. Microbiol.">
        <title>The Global Catalogue of Microorganisms (GCM) 10K type strain sequencing project: providing services to taxonomists for standard genome sequencing and annotation.</title>
        <authorList>
            <consortium name="The Broad Institute Genomics Platform"/>
            <consortium name="The Broad Institute Genome Sequencing Center for Infectious Disease"/>
            <person name="Wu L."/>
            <person name="Ma J."/>
        </authorList>
    </citation>
    <scope>NUCLEOTIDE SEQUENCE [LARGE SCALE GENOMIC DNA]</scope>
    <source>
        <strain evidence="3">JCM 12165</strain>
    </source>
</reference>
<dbReference type="Proteomes" id="UP001595896">
    <property type="component" value="Unassembled WGS sequence"/>
</dbReference>
<sequence>MLTNWLVKRKARRHKQTFEKIHLYPYPVRVAETDYYYIEYLRSKQPVGYAVISRHEENTLDAAAAHKQLHSFYHLAGFIKEEARMRAGIQLDLFRKPLGVMEEADRNDLQPGYRLINHLLKIQLKYKQVYDQFQNVLAELEDSGRPIEAEDIEAAIQSAAELEVLQFDMIDSLSRQTDTLRDWIALMNRHNLWDKLNRANQVFYQQLVQNESVMRDEAKKMQVVKHERREKMIQQNADKLRSRMKRSFQEEEKERRYP</sequence>
<dbReference type="EMBL" id="JBHSGK010000001">
    <property type="protein sequence ID" value="MFC4735008.1"/>
    <property type="molecule type" value="Genomic_DNA"/>
</dbReference>
<accession>A0ABV9NNP9</accession>
<feature type="region of interest" description="Disordered" evidence="1">
    <location>
        <begin position="231"/>
        <end position="258"/>
    </location>
</feature>
<keyword evidence="3" id="KW-1185">Reference proteome</keyword>
<dbReference type="RefSeq" id="WP_377907633.1">
    <property type="nucleotide sequence ID" value="NZ_JBHSGK010000001.1"/>
</dbReference>
<comment type="caution">
    <text evidence="2">The sequence shown here is derived from an EMBL/GenBank/DDBJ whole genome shotgun (WGS) entry which is preliminary data.</text>
</comment>
<feature type="compositionally biased region" description="Basic and acidic residues" evidence="1">
    <location>
        <begin position="247"/>
        <end position="258"/>
    </location>
</feature>
<organism evidence="2 3">
    <name type="scientific">Bacillus daqingensis</name>
    <dbReference type="NCBI Taxonomy" id="872396"/>
    <lineage>
        <taxon>Bacteria</taxon>
        <taxon>Bacillati</taxon>
        <taxon>Bacillota</taxon>
        <taxon>Bacilli</taxon>
        <taxon>Bacillales</taxon>
        <taxon>Bacillaceae</taxon>
        <taxon>Bacillus</taxon>
    </lineage>
</organism>
<gene>
    <name evidence="2" type="ORF">ACFO4L_00290</name>
</gene>
<evidence type="ECO:0000313" key="2">
    <source>
        <dbReference type="EMBL" id="MFC4735008.1"/>
    </source>
</evidence>
<proteinExistence type="predicted"/>
<protein>
    <submittedName>
        <fullName evidence="2">Uncharacterized protein</fullName>
    </submittedName>
</protein>
<evidence type="ECO:0000313" key="3">
    <source>
        <dbReference type="Proteomes" id="UP001595896"/>
    </source>
</evidence>
<name>A0ABV9NNP9_9BACI</name>